<protein>
    <submittedName>
        <fullName evidence="1">Uncharacterized protein</fullName>
    </submittedName>
</protein>
<proteinExistence type="predicted"/>
<sequence length="55" mass="5953">MTVNFTELRVLTQKRLQSKLSNSKLSSLGFISDLQNQFKLTSSGPAISLFGGCCG</sequence>
<evidence type="ECO:0000313" key="2">
    <source>
        <dbReference type="Proteomes" id="UP000824120"/>
    </source>
</evidence>
<dbReference type="Proteomes" id="UP000824120">
    <property type="component" value="Chromosome 6"/>
</dbReference>
<gene>
    <name evidence="1" type="ORF">H5410_033613</name>
</gene>
<comment type="caution">
    <text evidence="1">The sequence shown here is derived from an EMBL/GenBank/DDBJ whole genome shotgun (WGS) entry which is preliminary data.</text>
</comment>
<name>A0A9J5YNC2_SOLCO</name>
<reference evidence="1 2" key="1">
    <citation type="submission" date="2020-09" db="EMBL/GenBank/DDBJ databases">
        <title>De no assembly of potato wild relative species, Solanum commersonii.</title>
        <authorList>
            <person name="Cho K."/>
        </authorList>
    </citation>
    <scope>NUCLEOTIDE SEQUENCE [LARGE SCALE GENOMIC DNA]</scope>
    <source>
        <strain evidence="1">LZ3.2</strain>
        <tissue evidence="1">Leaf</tissue>
    </source>
</reference>
<dbReference type="EMBL" id="JACXVP010000006">
    <property type="protein sequence ID" value="KAG5602243.1"/>
    <property type="molecule type" value="Genomic_DNA"/>
</dbReference>
<keyword evidence="2" id="KW-1185">Reference proteome</keyword>
<organism evidence="1 2">
    <name type="scientific">Solanum commersonii</name>
    <name type="common">Commerson's wild potato</name>
    <name type="synonym">Commerson's nightshade</name>
    <dbReference type="NCBI Taxonomy" id="4109"/>
    <lineage>
        <taxon>Eukaryota</taxon>
        <taxon>Viridiplantae</taxon>
        <taxon>Streptophyta</taxon>
        <taxon>Embryophyta</taxon>
        <taxon>Tracheophyta</taxon>
        <taxon>Spermatophyta</taxon>
        <taxon>Magnoliopsida</taxon>
        <taxon>eudicotyledons</taxon>
        <taxon>Gunneridae</taxon>
        <taxon>Pentapetalae</taxon>
        <taxon>asterids</taxon>
        <taxon>lamiids</taxon>
        <taxon>Solanales</taxon>
        <taxon>Solanaceae</taxon>
        <taxon>Solanoideae</taxon>
        <taxon>Solaneae</taxon>
        <taxon>Solanum</taxon>
    </lineage>
</organism>
<accession>A0A9J5YNC2</accession>
<evidence type="ECO:0000313" key="1">
    <source>
        <dbReference type="EMBL" id="KAG5602243.1"/>
    </source>
</evidence>
<dbReference type="AlphaFoldDB" id="A0A9J5YNC2"/>